<evidence type="ECO:0000256" key="1">
    <source>
        <dbReference type="ARBA" id="ARBA00022603"/>
    </source>
</evidence>
<dbReference type="Gene3D" id="3.40.50.150">
    <property type="entry name" value="Vaccinia Virus protein VP39"/>
    <property type="match status" value="1"/>
</dbReference>
<dbReference type="InterPro" id="IPR029063">
    <property type="entry name" value="SAM-dependent_MTases_sf"/>
</dbReference>
<name>A0A505DQP0_9ACTN</name>
<sequence>MTQTPAPADLYNHALADAYDALKMAADYEIWADLLEGVLQEQGCTGRRFLDVGCGTGTSSLAMQRRGFEVTACDISEEMLEIARGKDRAGNVRFLQADMRALPDSLAGFHLIHWLDDVANHLLGPADLGAAVRSSAGALVPGGVLVFDVNPLATFTAHYSLRRRSVVERDDTVIISTGLTARPSADSPAEARLTAFRHQGDGLWTRRSATVLEHHFEDRTVRNAIADAGLDLVGSYGFGDMTAPGKLVRPADEQRHPKIVYVARRPVSADRAGH</sequence>
<feature type="domain" description="Methyltransferase" evidence="3">
    <location>
        <begin position="50"/>
        <end position="143"/>
    </location>
</feature>
<evidence type="ECO:0000259" key="3">
    <source>
        <dbReference type="Pfam" id="PF13649"/>
    </source>
</evidence>
<evidence type="ECO:0000313" key="5">
    <source>
        <dbReference type="Proteomes" id="UP000317378"/>
    </source>
</evidence>
<dbReference type="AlphaFoldDB" id="A0A505DQP0"/>
<evidence type="ECO:0000313" key="4">
    <source>
        <dbReference type="EMBL" id="TPQ23473.1"/>
    </source>
</evidence>
<accession>A0A505DQP0</accession>
<dbReference type="EMBL" id="VCHX02000047">
    <property type="protein sequence ID" value="TPQ23473.1"/>
    <property type="molecule type" value="Genomic_DNA"/>
</dbReference>
<dbReference type="Pfam" id="PF13649">
    <property type="entry name" value="Methyltransf_25"/>
    <property type="match status" value="1"/>
</dbReference>
<protein>
    <submittedName>
        <fullName evidence="4">Class I SAM-dependent methyltransferase</fullName>
    </submittedName>
</protein>
<dbReference type="RefSeq" id="WP_119099049.1">
    <property type="nucleotide sequence ID" value="NZ_QXMJ01000047.1"/>
</dbReference>
<dbReference type="SUPFAM" id="SSF53335">
    <property type="entry name" value="S-adenosyl-L-methionine-dependent methyltransferases"/>
    <property type="match status" value="1"/>
</dbReference>
<organism evidence="4 5">
    <name type="scientific">Streptomyces sporangiiformans</name>
    <dbReference type="NCBI Taxonomy" id="2315329"/>
    <lineage>
        <taxon>Bacteria</taxon>
        <taxon>Bacillati</taxon>
        <taxon>Actinomycetota</taxon>
        <taxon>Actinomycetes</taxon>
        <taxon>Kitasatosporales</taxon>
        <taxon>Streptomycetaceae</taxon>
        <taxon>Streptomyces</taxon>
    </lineage>
</organism>
<evidence type="ECO:0000256" key="2">
    <source>
        <dbReference type="ARBA" id="ARBA00022679"/>
    </source>
</evidence>
<dbReference type="Proteomes" id="UP000317378">
    <property type="component" value="Unassembled WGS sequence"/>
</dbReference>
<dbReference type="GO" id="GO:0017000">
    <property type="term" value="P:antibiotic biosynthetic process"/>
    <property type="evidence" value="ECO:0007669"/>
    <property type="project" value="UniProtKB-ARBA"/>
</dbReference>
<keyword evidence="2 4" id="KW-0808">Transferase</keyword>
<keyword evidence="5" id="KW-1185">Reference proteome</keyword>
<dbReference type="OrthoDB" id="279734at2"/>
<dbReference type="PANTHER" id="PTHR43861:SF1">
    <property type="entry name" value="TRANS-ACONITATE 2-METHYLTRANSFERASE"/>
    <property type="match status" value="1"/>
</dbReference>
<dbReference type="GO" id="GO:0008168">
    <property type="term" value="F:methyltransferase activity"/>
    <property type="evidence" value="ECO:0007669"/>
    <property type="project" value="UniProtKB-KW"/>
</dbReference>
<proteinExistence type="predicted"/>
<gene>
    <name evidence="4" type="ORF">FGD71_004450</name>
</gene>
<keyword evidence="1 4" id="KW-0489">Methyltransferase</keyword>
<dbReference type="GO" id="GO:0032259">
    <property type="term" value="P:methylation"/>
    <property type="evidence" value="ECO:0007669"/>
    <property type="project" value="UniProtKB-KW"/>
</dbReference>
<reference evidence="4 5" key="1">
    <citation type="submission" date="2019-06" db="EMBL/GenBank/DDBJ databases">
        <title>Streptomyces sporangiiformans sp. nov., a novel actinomycete isolated from soil in Mount Song.</title>
        <authorList>
            <person name="Han L."/>
        </authorList>
    </citation>
    <scope>NUCLEOTIDE SEQUENCE [LARGE SCALE GENOMIC DNA]</scope>
    <source>
        <strain evidence="4 5">NEAU-SSA 1</strain>
    </source>
</reference>
<dbReference type="CDD" id="cd02440">
    <property type="entry name" value="AdoMet_MTases"/>
    <property type="match status" value="1"/>
</dbReference>
<comment type="caution">
    <text evidence="4">The sequence shown here is derived from an EMBL/GenBank/DDBJ whole genome shotgun (WGS) entry which is preliminary data.</text>
</comment>
<dbReference type="Gene3D" id="2.20.25.110">
    <property type="entry name" value="S-adenosyl-L-methionine-dependent methyltransferases"/>
    <property type="match status" value="1"/>
</dbReference>
<dbReference type="InterPro" id="IPR041698">
    <property type="entry name" value="Methyltransf_25"/>
</dbReference>
<dbReference type="PANTHER" id="PTHR43861">
    <property type="entry name" value="TRANS-ACONITATE 2-METHYLTRANSFERASE-RELATED"/>
    <property type="match status" value="1"/>
</dbReference>